<accession>A0A1X7BTP2</accession>
<feature type="domain" description="PLOD1-3-like GT" evidence="1">
    <location>
        <begin position="89"/>
        <end position="177"/>
    </location>
</feature>
<dbReference type="EMBL" id="FWXB01000010">
    <property type="protein sequence ID" value="SMC12870.1"/>
    <property type="molecule type" value="Genomic_DNA"/>
</dbReference>
<evidence type="ECO:0000313" key="3">
    <source>
        <dbReference type="Proteomes" id="UP000193224"/>
    </source>
</evidence>
<gene>
    <name evidence="2" type="ORF">ROA7745_02702</name>
</gene>
<dbReference type="AlphaFoldDB" id="A0A1X7BTP2"/>
<dbReference type="Pfam" id="PF25342">
    <property type="entry name" value="GT_PLOD"/>
    <property type="match status" value="1"/>
</dbReference>
<keyword evidence="3" id="KW-1185">Reference proteome</keyword>
<reference evidence="2 3" key="1">
    <citation type="submission" date="2017-03" db="EMBL/GenBank/DDBJ databases">
        <authorList>
            <person name="Afonso C.L."/>
            <person name="Miller P.J."/>
            <person name="Scott M.A."/>
            <person name="Spackman E."/>
            <person name="Goraichik I."/>
            <person name="Dimitrov K.M."/>
            <person name="Suarez D.L."/>
            <person name="Swayne D.E."/>
        </authorList>
    </citation>
    <scope>NUCLEOTIDE SEQUENCE [LARGE SCALE GENOMIC DNA]</scope>
    <source>
        <strain evidence="2 3">CECT 7745</strain>
    </source>
</reference>
<name>A0A1X7BTP2_9RHOB</name>
<dbReference type="OrthoDB" id="9156649at2"/>
<dbReference type="InterPro" id="IPR057589">
    <property type="entry name" value="GT_PLOD"/>
</dbReference>
<organism evidence="2 3">
    <name type="scientific">Roseovarius aestuarii</name>
    <dbReference type="NCBI Taxonomy" id="475083"/>
    <lineage>
        <taxon>Bacteria</taxon>
        <taxon>Pseudomonadati</taxon>
        <taxon>Pseudomonadota</taxon>
        <taxon>Alphaproteobacteria</taxon>
        <taxon>Rhodobacterales</taxon>
        <taxon>Roseobacteraceae</taxon>
        <taxon>Roseovarius</taxon>
    </lineage>
</organism>
<sequence length="251" mass="28164">MLTNTDFDTQPVIIHAQGRQNASPHWAPIRDRFFANHLLPALRDTRLTIITWNNNPTGPGLFEQSLAHMGLAPMVLGRGIANWVNSIHKPSLTLAALETITTDYVLAVDSFDAIAVRAPSHAVDLFDANFSCDLLFNAGKVCWPDLQQFRSFERSLPGAANSAFRYLNGGAWIGRTQFCRDFFAALADTPPLDAWPESEQGRLKQLFPDWYPFVSLDYNCRIFQTLQYVFDPILVFDTPSPEKGNKCLGFP</sequence>
<evidence type="ECO:0000313" key="2">
    <source>
        <dbReference type="EMBL" id="SMC12870.1"/>
    </source>
</evidence>
<dbReference type="Proteomes" id="UP000193224">
    <property type="component" value="Unassembled WGS sequence"/>
</dbReference>
<proteinExistence type="predicted"/>
<dbReference type="RefSeq" id="WP_085800822.1">
    <property type="nucleotide sequence ID" value="NZ_FWXB01000010.1"/>
</dbReference>
<protein>
    <recommendedName>
        <fullName evidence="1">PLOD1-3-like GT domain-containing protein</fullName>
    </recommendedName>
</protein>
<dbReference type="CDD" id="cd22997">
    <property type="entry name" value="GT_LH"/>
    <property type="match status" value="1"/>
</dbReference>
<evidence type="ECO:0000259" key="1">
    <source>
        <dbReference type="Pfam" id="PF25342"/>
    </source>
</evidence>